<gene>
    <name evidence="1" type="ORF">KK062_11670</name>
</gene>
<reference evidence="1 2" key="1">
    <citation type="submission" date="2021-05" db="EMBL/GenBank/DDBJ databases">
        <title>A Polyphasic approach of four new species of the genus Ohtaekwangia: Ohtaekwangia histidinii sp. nov., Ohtaekwangia cretensis sp. nov., Ohtaekwangia indiensis sp. nov., Ohtaekwangia reichenbachii sp. nov. from diverse environment.</title>
        <authorList>
            <person name="Octaviana S."/>
        </authorList>
    </citation>
    <scope>NUCLEOTIDE SEQUENCE [LARGE SCALE GENOMIC DNA]</scope>
    <source>
        <strain evidence="1 2">PWU5</strain>
    </source>
</reference>
<sequence length="141" mass="15952">MLAIYAPGTVYREFLWTTTPPKVKRYIILAENTDSILIALINSAININYLGTQELRNLQLKLSADGRSYLDHDSYLNCSQVYEITKVSLLTRLKADRNMYIGTMNRADLERATHLVVSAGTINAKIKRSYALVSVKIPESR</sequence>
<dbReference type="Proteomes" id="UP001319080">
    <property type="component" value="Unassembled WGS sequence"/>
</dbReference>
<proteinExistence type="predicted"/>
<dbReference type="RefSeq" id="WP_254084474.1">
    <property type="nucleotide sequence ID" value="NZ_JAHESE010000009.1"/>
</dbReference>
<name>A0AAP2DZF0_9BACT</name>
<evidence type="ECO:0000313" key="2">
    <source>
        <dbReference type="Proteomes" id="UP001319080"/>
    </source>
</evidence>
<dbReference type="AlphaFoldDB" id="A0AAP2DZF0"/>
<accession>A0AAP2DZF0</accession>
<organism evidence="1 2">
    <name type="scientific">Dawidia cretensis</name>
    <dbReference type="NCBI Taxonomy" id="2782350"/>
    <lineage>
        <taxon>Bacteria</taxon>
        <taxon>Pseudomonadati</taxon>
        <taxon>Bacteroidota</taxon>
        <taxon>Cytophagia</taxon>
        <taxon>Cytophagales</taxon>
        <taxon>Chryseotaleaceae</taxon>
        <taxon>Dawidia</taxon>
    </lineage>
</organism>
<dbReference type="EMBL" id="JAHESE010000009">
    <property type="protein sequence ID" value="MBT1708887.1"/>
    <property type="molecule type" value="Genomic_DNA"/>
</dbReference>
<comment type="caution">
    <text evidence="1">The sequence shown here is derived from an EMBL/GenBank/DDBJ whole genome shotgun (WGS) entry which is preliminary data.</text>
</comment>
<evidence type="ECO:0000313" key="1">
    <source>
        <dbReference type="EMBL" id="MBT1708887.1"/>
    </source>
</evidence>
<protein>
    <submittedName>
        <fullName evidence="1">Uncharacterized protein</fullName>
    </submittedName>
</protein>
<keyword evidence="2" id="KW-1185">Reference proteome</keyword>